<feature type="compositionally biased region" description="Polar residues" evidence="1">
    <location>
        <begin position="15"/>
        <end position="24"/>
    </location>
</feature>
<feature type="region of interest" description="Disordered" evidence="1">
    <location>
        <begin position="165"/>
        <end position="204"/>
    </location>
</feature>
<gene>
    <name evidence="2" type="ORF">ERUC_LOCUS9069</name>
</gene>
<accession>A0ABC8JJI4</accession>
<protein>
    <submittedName>
        <fullName evidence="2">Uncharacterized protein</fullName>
    </submittedName>
</protein>
<feature type="region of interest" description="Disordered" evidence="1">
    <location>
        <begin position="1"/>
        <end position="25"/>
    </location>
</feature>
<comment type="caution">
    <text evidence="2">The sequence shown here is derived from an EMBL/GenBank/DDBJ whole genome shotgun (WGS) entry which is preliminary data.</text>
</comment>
<dbReference type="AlphaFoldDB" id="A0ABC8JJI4"/>
<dbReference type="EMBL" id="CAKOAT010093599">
    <property type="protein sequence ID" value="CAH8320518.1"/>
    <property type="molecule type" value="Genomic_DNA"/>
</dbReference>
<evidence type="ECO:0000256" key="1">
    <source>
        <dbReference type="SAM" id="MobiDB-lite"/>
    </source>
</evidence>
<dbReference type="Proteomes" id="UP001642260">
    <property type="component" value="Unassembled WGS sequence"/>
</dbReference>
<sequence length="264" mass="28991">MSVEERGSSHYRAVGQTNGRLSNKTDSRVLASGVVIRQHDIQVDDSPRIKINRAVAIQSTESQLSHTPSPRNLRERLQYPIERGSSGRSSGHDSRERRPALERIAEPNLCTHISPIPDSSLNSDRLLDVNIQYDGLENQQHFSPGFNIGSSQQSRIPATLELSDANEAGPSNFKGRTAQPPSSKTAGKRKVTKANPKTTVKRSSKATLPGVKLKTVMVSRALNPSRKRQCTDNNSIPCNKATTSDSSRHIYSLILTVSVLSYVK</sequence>
<evidence type="ECO:0000313" key="3">
    <source>
        <dbReference type="Proteomes" id="UP001642260"/>
    </source>
</evidence>
<organism evidence="2 3">
    <name type="scientific">Eruca vesicaria subsp. sativa</name>
    <name type="common">Garden rocket</name>
    <name type="synonym">Eruca sativa</name>
    <dbReference type="NCBI Taxonomy" id="29727"/>
    <lineage>
        <taxon>Eukaryota</taxon>
        <taxon>Viridiplantae</taxon>
        <taxon>Streptophyta</taxon>
        <taxon>Embryophyta</taxon>
        <taxon>Tracheophyta</taxon>
        <taxon>Spermatophyta</taxon>
        <taxon>Magnoliopsida</taxon>
        <taxon>eudicotyledons</taxon>
        <taxon>Gunneridae</taxon>
        <taxon>Pentapetalae</taxon>
        <taxon>rosids</taxon>
        <taxon>malvids</taxon>
        <taxon>Brassicales</taxon>
        <taxon>Brassicaceae</taxon>
        <taxon>Brassiceae</taxon>
        <taxon>Eruca</taxon>
    </lineage>
</organism>
<name>A0ABC8JJI4_ERUVS</name>
<evidence type="ECO:0000313" key="2">
    <source>
        <dbReference type="EMBL" id="CAH8320518.1"/>
    </source>
</evidence>
<proteinExistence type="predicted"/>
<keyword evidence="3" id="KW-1185">Reference proteome</keyword>
<reference evidence="2 3" key="1">
    <citation type="submission" date="2022-03" db="EMBL/GenBank/DDBJ databases">
        <authorList>
            <person name="Macdonald S."/>
            <person name="Ahmed S."/>
            <person name="Newling K."/>
        </authorList>
    </citation>
    <scope>NUCLEOTIDE SEQUENCE [LARGE SCALE GENOMIC DNA]</scope>
</reference>